<dbReference type="EMBL" id="LR796223">
    <property type="protein sequence ID" value="CAB4127999.1"/>
    <property type="molecule type" value="Genomic_DNA"/>
</dbReference>
<evidence type="ECO:0000313" key="3">
    <source>
        <dbReference type="EMBL" id="CAB4127999.1"/>
    </source>
</evidence>
<gene>
    <name evidence="3" type="ORF">UFOVP103_12</name>
    <name evidence="4" type="ORF">UFOVP197_43</name>
</gene>
<reference evidence="4" key="1">
    <citation type="submission" date="2020-05" db="EMBL/GenBank/DDBJ databases">
        <authorList>
            <person name="Chiriac C."/>
            <person name="Salcher M."/>
            <person name="Ghai R."/>
            <person name="Kavagutti S V."/>
        </authorList>
    </citation>
    <scope>NUCLEOTIDE SEQUENCE</scope>
</reference>
<evidence type="ECO:0008006" key="5">
    <source>
        <dbReference type="Google" id="ProtNLM"/>
    </source>
</evidence>
<evidence type="ECO:0000313" key="4">
    <source>
        <dbReference type="EMBL" id="CAB5217040.1"/>
    </source>
</evidence>
<feature type="coiled-coil region" evidence="1">
    <location>
        <begin position="820"/>
        <end position="847"/>
    </location>
</feature>
<name>A0A6J7WIQ3_9CAUD</name>
<feature type="coiled-coil region" evidence="1">
    <location>
        <begin position="681"/>
        <end position="734"/>
    </location>
</feature>
<dbReference type="EMBL" id="LR798245">
    <property type="protein sequence ID" value="CAB5217040.1"/>
    <property type="molecule type" value="Genomic_DNA"/>
</dbReference>
<feature type="region of interest" description="Disordered" evidence="2">
    <location>
        <begin position="763"/>
        <end position="820"/>
    </location>
</feature>
<protein>
    <recommendedName>
        <fullName evidence="5">Large polyvalent protein associated domain-containing protein</fullName>
    </recommendedName>
</protein>
<proteinExistence type="predicted"/>
<feature type="coiled-coil region" evidence="1">
    <location>
        <begin position="941"/>
        <end position="988"/>
    </location>
</feature>
<feature type="coiled-coil region" evidence="1">
    <location>
        <begin position="1108"/>
        <end position="1194"/>
    </location>
</feature>
<evidence type="ECO:0000256" key="1">
    <source>
        <dbReference type="SAM" id="Coils"/>
    </source>
</evidence>
<sequence>MPNYDAKALYDEVQSGRLKLENLSDSGLTALKSYVYMNNLQTMSSEQPKAAKMNQNVVKQPSIQTPMNLPVKVEQPKISTMNNYPTSQPQAANATNIALSNMYKDYQKSLADNTVYAGTAPKQANVGQINKPSQQEISDRLFQSKVNDAIRKAQEIESNPNIKDNNLLGDFGSRLGVGIRETGGAGNFGGIVKGQMLQYLPQDVANELERQRLNLGGPISNTATDLIGQGIGFATPIGAGKAASTLFDEVGALTSKIPYLNNSVGKATRALVGGAGNVASKAVSKLPQRIQPTVLNAMKEAAKQVPGGAFLGAVDVPIRKDINPIDNPKAYMQSLAENTLLGAGFGAGASVVGSAAKGATKAISNKVNGELAQIADNIMKQYKFNVGQRRYDRFGGSEQASKSANGNLNMQRYKNAILTEDQIREIRRNNADSVFAEIADAQTKHLEKQQQLSSTYEQLPQFEKQRALEAYLERTKNDPKMQDFTFDKVRQQTQSDIEATLGRLSELDQAFESLPTEVQMALKDYEAQIKNRGQNIDMKQRELNSVLGDQAKKDQAQNMYEDVFKDIPTDSEMVARERQRQLEEDRANAIPMSEFSSENVRNRKQQALDETLGPVSQAEEIRSQKEKELNDAFDKLPQYEQQRLMQLYNESIQGQPKISDFNAENIRSQREQELNDVFNSANQTDQKRMEIENKRAERERQLQETFNTLPDYEKQQAANEMERINQQRKKDMEEVLSPIAQRDEQQIMYEDLFKPIGDSEVSITNPLESVPKNNKKRIEQSSIPKKKDDLNSEGDSNAKAEQSVEAMESPSYVDSNNSKVDSINEQIKQIDDELLSIENEKNKVIETTQEWLQNSYDTQRGGTKVFDPNQGPDGYSHENKTFTYSENPYWFQLWSKNNRDTRISKVQMGRIARDMVERGDYGGYDGTGKSYYDSEGLTEVINSLNESKLSLQNELEVINNTSKGPVTLEEARRMMDQANEKASKSEESQMNIVANGIPNLPKGNKLKSNDVNIERVLTATESIPSRIAKVINDGKEVMRKMISNFKVRSNLSNMLREVFFHADIQLKQAWERARTEMDRIIGILKTKTEYDLFRRIVVLRDLKETATVKLTTQEIAATKNRILELEARLNNLKNEKRQNKKEIARIESSLYELNAKIDPIIPEGLTLKSITDQLNEYENEAKKYNNVLTALNNYNIFMKAIFDDLVARGKISADKERKDYYPHRVLQQAHGLNFFENRSDISKVKTPYRFYTKARIGSLKDFDTDFEKILTNVIGKIYSDNAIDDFAASIMKKVDILPDVKPEDFEMPNEISNVGKAKQSMVQNPDKEKFIAEETKRLLSVGVPANEVKKEVNKAWMSREDKSSRTRFNQRWRIELEKNGMPEESIPGILDMMWEESTRKPSFVMKDLKDQFVNYQGEKYRFYLFNQKLHLIPEEVYQELENFRKPATDFVIIKTANKVTAVLKTTLLTVSGAAYQTMNIFSNAAKLAVTDPLAFAHFRQATRILFTKEHMKFDPNSKTDSILRFANNILKIASGERTPKDLEFEKFAIENGIIELARRPDGVYRFTNQFVKVMKWLNPLLHTQNIGQKADELFRLMKVGADMKRLEDGKWPLHYGIIDTSGLDIEQAVTKVASEFFINPERQTKEMQTFVSQLLMPFINWAAVESIQTARYIKNNPFKSTIGFLMIPLFFESWNNKGDRADLEKLLEPEKRKIPHLITGQIDNSDPKNPKPVVLYFNFLPGLSLFNLSNLNYIPQNVTDAILNRKEVGEAASDVGKKLLDAPVDIIKNFLSPLIKTPIELTRNKSFYNDRTIVPNNQIGTDEGTKKQIEYAINSLVPPVRSFNTAASQLNQETMASNGLLDTAAKSILNIGNPLRQIVKKENPKQLNRSMLYNLKNEDTEQNNQSKQDLKSAYVELLLTGDVEAFKAKVPTFGLSNDSAKAFIKSNYSDILRDAISKTDDPIQKQNFMDTLEKSKAKTDEKTLKSIGKSNQLSAKEFFEGSR</sequence>
<evidence type="ECO:0000256" key="2">
    <source>
        <dbReference type="SAM" id="MobiDB-lite"/>
    </source>
</evidence>
<keyword evidence="1" id="KW-0175">Coiled coil</keyword>
<feature type="coiled-coil region" evidence="1">
    <location>
        <begin position="615"/>
        <end position="642"/>
    </location>
</feature>
<organism evidence="4">
    <name type="scientific">uncultured Caudovirales phage</name>
    <dbReference type="NCBI Taxonomy" id="2100421"/>
    <lineage>
        <taxon>Viruses</taxon>
        <taxon>Duplodnaviria</taxon>
        <taxon>Heunggongvirae</taxon>
        <taxon>Uroviricota</taxon>
        <taxon>Caudoviricetes</taxon>
        <taxon>Peduoviridae</taxon>
        <taxon>Maltschvirus</taxon>
        <taxon>Maltschvirus maltsch</taxon>
    </lineage>
</organism>
<accession>A0A6J7WIQ3</accession>